<proteinExistence type="predicted"/>
<feature type="domain" description="CobQ/CobB/MinD/ParA nucleotide binding" evidence="1">
    <location>
        <begin position="5"/>
        <end position="182"/>
    </location>
</feature>
<evidence type="ECO:0000313" key="3">
    <source>
        <dbReference type="Proteomes" id="UP000626026"/>
    </source>
</evidence>
<dbReference type="EMBL" id="JACTVA010000035">
    <property type="protein sequence ID" value="MBC9208593.1"/>
    <property type="molecule type" value="Genomic_DNA"/>
</dbReference>
<gene>
    <name evidence="2" type="ORF">IBL26_17220</name>
</gene>
<dbReference type="InterPro" id="IPR048089">
    <property type="entry name" value="McdA"/>
</dbReference>
<keyword evidence="3" id="KW-1185">Reference proteome</keyword>
<evidence type="ECO:0000313" key="2">
    <source>
        <dbReference type="EMBL" id="MBC9208593.1"/>
    </source>
</evidence>
<protein>
    <submittedName>
        <fullName evidence="2">ParA family protein</fullName>
    </submittedName>
</protein>
<reference evidence="2 3" key="1">
    <citation type="journal article" date="2013" name="Int. J. Syst. Evol. Microbiol.">
        <title>Roseomonas aerophila sp. nov., isolated from air.</title>
        <authorList>
            <person name="Kim S.J."/>
            <person name="Weon H.Y."/>
            <person name="Ahn J.H."/>
            <person name="Hong S.B."/>
            <person name="Seok S.J."/>
            <person name="Whang K.S."/>
            <person name="Kwon S.W."/>
        </authorList>
    </citation>
    <scope>NUCLEOTIDE SEQUENCE [LARGE SCALE GENOMIC DNA]</scope>
    <source>
        <strain evidence="2 3">NBRC 108923</strain>
    </source>
</reference>
<evidence type="ECO:0000259" key="1">
    <source>
        <dbReference type="Pfam" id="PF01656"/>
    </source>
</evidence>
<sequence>MAFVVAVAQRKGGAGKSTVAATLATTYAAQGLRVALLDTDPQQTLARWQQERMAAGTRAAALTFEAPSGWRLPAMIERMAKAHDVVVLDTPPHADTDARIAIRGADLVLVPLQPSPADVWAMEGTLALVAEERRRAMLVLNRVPAAGKLREDIARELLRRELPLLEPGFGNRTAFATAFAKGLGVVESAPRSAAADEARAVAEAVAALKTGKALGAA</sequence>
<dbReference type="InterPro" id="IPR027417">
    <property type="entry name" value="P-loop_NTPase"/>
</dbReference>
<comment type="caution">
    <text evidence="2">The sequence shown here is derived from an EMBL/GenBank/DDBJ whole genome shotgun (WGS) entry which is preliminary data.</text>
</comment>
<dbReference type="Pfam" id="PF01656">
    <property type="entry name" value="CbiA"/>
    <property type="match status" value="1"/>
</dbReference>
<dbReference type="NCBIfam" id="NF041546">
    <property type="entry name" value="ParA_partition"/>
    <property type="match status" value="1"/>
</dbReference>
<dbReference type="Proteomes" id="UP000626026">
    <property type="component" value="Unassembled WGS sequence"/>
</dbReference>
<dbReference type="PANTHER" id="PTHR13696">
    <property type="entry name" value="P-LOOP CONTAINING NUCLEOSIDE TRIPHOSPHATE HYDROLASE"/>
    <property type="match status" value="1"/>
</dbReference>
<dbReference type="PIRSF" id="PIRSF009320">
    <property type="entry name" value="Nuc_binding_HP_1000"/>
    <property type="match status" value="1"/>
</dbReference>
<dbReference type="CDD" id="cd02042">
    <property type="entry name" value="ParAB_family"/>
    <property type="match status" value="1"/>
</dbReference>
<dbReference type="InterPro" id="IPR002586">
    <property type="entry name" value="CobQ/CobB/MinD/ParA_Nub-bd_dom"/>
</dbReference>
<name>A0ABR7RQB6_9PROT</name>
<dbReference type="InterPro" id="IPR050678">
    <property type="entry name" value="DNA_Partitioning_ATPase"/>
</dbReference>
<accession>A0ABR7RQB6</accession>
<dbReference type="RefSeq" id="WP_187785746.1">
    <property type="nucleotide sequence ID" value="NZ_JACTVA010000035.1"/>
</dbReference>
<dbReference type="PANTHER" id="PTHR13696:SF96">
    <property type="entry name" value="COBQ_COBB_MIND_PARA NUCLEOTIDE BINDING DOMAIN-CONTAINING PROTEIN"/>
    <property type="match status" value="1"/>
</dbReference>
<dbReference type="Gene3D" id="3.40.50.300">
    <property type="entry name" value="P-loop containing nucleotide triphosphate hydrolases"/>
    <property type="match status" value="1"/>
</dbReference>
<dbReference type="SUPFAM" id="SSF52540">
    <property type="entry name" value="P-loop containing nucleoside triphosphate hydrolases"/>
    <property type="match status" value="1"/>
</dbReference>
<organism evidence="2 3">
    <name type="scientific">Teichococcus aerophilus</name>
    <dbReference type="NCBI Taxonomy" id="1224513"/>
    <lineage>
        <taxon>Bacteria</taxon>
        <taxon>Pseudomonadati</taxon>
        <taxon>Pseudomonadota</taxon>
        <taxon>Alphaproteobacteria</taxon>
        <taxon>Acetobacterales</taxon>
        <taxon>Roseomonadaceae</taxon>
        <taxon>Roseomonas</taxon>
    </lineage>
</organism>